<reference evidence="2" key="4">
    <citation type="submission" date="2023-12" db="EMBL/GenBank/DDBJ databases">
        <authorList>
            <person name="Sun Q."/>
            <person name="Inoue M."/>
        </authorList>
    </citation>
    <scope>NUCLEOTIDE SEQUENCE</scope>
    <source>
        <strain evidence="2">JCM 10664</strain>
    </source>
</reference>
<dbReference type="EMBL" id="BMMT01000001">
    <property type="protein sequence ID" value="GGI69306.1"/>
    <property type="molecule type" value="Genomic_DNA"/>
</dbReference>
<dbReference type="InterPro" id="IPR004401">
    <property type="entry name" value="YbaB/EbfC"/>
</dbReference>
<dbReference type="Proteomes" id="UP000597989">
    <property type="component" value="Unassembled WGS sequence"/>
</dbReference>
<dbReference type="InterPro" id="IPR036894">
    <property type="entry name" value="YbaB-like_sf"/>
</dbReference>
<evidence type="ECO:0000313" key="2">
    <source>
        <dbReference type="EMBL" id="GAA0512535.1"/>
    </source>
</evidence>
<dbReference type="SUPFAM" id="SSF82607">
    <property type="entry name" value="YbaB-like"/>
    <property type="match status" value="1"/>
</dbReference>
<reference evidence="3" key="3">
    <citation type="submission" date="2020-09" db="EMBL/GenBank/DDBJ databases">
        <authorList>
            <person name="Sun Q."/>
            <person name="Zhou Y."/>
        </authorList>
    </citation>
    <scope>NUCLEOTIDE SEQUENCE</scope>
    <source>
        <strain evidence="3">CGMCC 4.7206</strain>
    </source>
</reference>
<evidence type="ECO:0000313" key="5">
    <source>
        <dbReference type="Proteomes" id="UP001500220"/>
    </source>
</evidence>
<proteinExistence type="predicted"/>
<reference evidence="2 5" key="2">
    <citation type="journal article" date="2019" name="Int. J. Syst. Evol. Microbiol.">
        <title>The Global Catalogue of Microorganisms (GCM) 10K type strain sequencing project: providing services to taxonomists for standard genome sequencing and annotation.</title>
        <authorList>
            <consortium name="The Broad Institute Genomics Platform"/>
            <consortium name="The Broad Institute Genome Sequencing Center for Infectious Disease"/>
            <person name="Wu L."/>
            <person name="Ma J."/>
        </authorList>
    </citation>
    <scope>NUCLEOTIDE SEQUENCE [LARGE SCALE GENOMIC DNA]</scope>
    <source>
        <strain evidence="2 5">JCM 10664</strain>
    </source>
</reference>
<protein>
    <submittedName>
        <fullName evidence="3">Uncharacterized protein</fullName>
    </submittedName>
</protein>
<sequence length="146" mass="16090">MIFPTGDLPDLNSAYAEFERQQRELTEFQRKLATTTTTLNSANRMITVTLDGQGELKQVKFNTTAYRSMAPAELSAMVTDTLQRARAQSLETIQRLMGNQLGEVDLTDLANGTADLGDVLGTLLEPVLGTGNRAPDDEDDGWDHDR</sequence>
<comment type="caution">
    <text evidence="3">The sequence shown here is derived from an EMBL/GenBank/DDBJ whole genome shotgun (WGS) entry which is preliminary data.</text>
</comment>
<accession>A0A917JI63</accession>
<dbReference type="AlphaFoldDB" id="A0A917JI63"/>
<keyword evidence="5" id="KW-1185">Reference proteome</keyword>
<dbReference type="Pfam" id="PF02575">
    <property type="entry name" value="YbaB_DNA_bd"/>
    <property type="match status" value="1"/>
</dbReference>
<name>A0A917JI63_9PSEU</name>
<organism evidence="3 4">
    <name type="scientific">Saccharopolyspora thermophila</name>
    <dbReference type="NCBI Taxonomy" id="89367"/>
    <lineage>
        <taxon>Bacteria</taxon>
        <taxon>Bacillati</taxon>
        <taxon>Actinomycetota</taxon>
        <taxon>Actinomycetes</taxon>
        <taxon>Pseudonocardiales</taxon>
        <taxon>Pseudonocardiaceae</taxon>
        <taxon>Saccharopolyspora</taxon>
    </lineage>
</organism>
<dbReference type="EMBL" id="BAAAHC010000005">
    <property type="protein sequence ID" value="GAA0512535.1"/>
    <property type="molecule type" value="Genomic_DNA"/>
</dbReference>
<dbReference type="Proteomes" id="UP001500220">
    <property type="component" value="Unassembled WGS sequence"/>
</dbReference>
<gene>
    <name evidence="2" type="ORF">GCM10009545_13190</name>
    <name evidence="3" type="ORF">GCM10011581_02890</name>
</gene>
<feature type="region of interest" description="Disordered" evidence="1">
    <location>
        <begin position="127"/>
        <end position="146"/>
    </location>
</feature>
<reference evidence="3 4" key="1">
    <citation type="journal article" date="2014" name="Int. J. Syst. Evol. Microbiol.">
        <title>Complete genome sequence of Corynebacterium casei LMG S-19264T (=DSM 44701T), isolated from a smear-ripened cheese.</title>
        <authorList>
            <consortium name="US DOE Joint Genome Institute (JGI-PGF)"/>
            <person name="Walter F."/>
            <person name="Albersmeier A."/>
            <person name="Kalinowski J."/>
            <person name="Ruckert C."/>
        </authorList>
    </citation>
    <scope>NUCLEOTIDE SEQUENCE [LARGE SCALE GENOMIC DNA]</scope>
    <source>
        <strain evidence="3 4">CGMCC 4.7206</strain>
    </source>
</reference>
<dbReference type="RefSeq" id="WP_188984545.1">
    <property type="nucleotide sequence ID" value="NZ_BAAAHC010000005.1"/>
</dbReference>
<dbReference type="GO" id="GO:0003677">
    <property type="term" value="F:DNA binding"/>
    <property type="evidence" value="ECO:0007669"/>
    <property type="project" value="InterPro"/>
</dbReference>
<dbReference type="Gene3D" id="3.30.1310.10">
    <property type="entry name" value="Nucleoid-associated protein YbaB-like domain"/>
    <property type="match status" value="1"/>
</dbReference>
<feature type="compositionally biased region" description="Acidic residues" evidence="1">
    <location>
        <begin position="136"/>
        <end position="146"/>
    </location>
</feature>
<evidence type="ECO:0000313" key="3">
    <source>
        <dbReference type="EMBL" id="GGI69306.1"/>
    </source>
</evidence>
<evidence type="ECO:0000313" key="4">
    <source>
        <dbReference type="Proteomes" id="UP000597989"/>
    </source>
</evidence>
<evidence type="ECO:0000256" key="1">
    <source>
        <dbReference type="SAM" id="MobiDB-lite"/>
    </source>
</evidence>